<dbReference type="SUPFAM" id="SSF51161">
    <property type="entry name" value="Trimeric LpxA-like enzymes"/>
    <property type="match status" value="1"/>
</dbReference>
<dbReference type="InterPro" id="IPR001451">
    <property type="entry name" value="Hexapep"/>
</dbReference>
<dbReference type="Pfam" id="PF14602">
    <property type="entry name" value="Hexapep_2"/>
    <property type="match status" value="1"/>
</dbReference>
<dbReference type="Proteomes" id="UP001153203">
    <property type="component" value="Unassembled WGS sequence"/>
</dbReference>
<dbReference type="RefSeq" id="WP_163646144.1">
    <property type="nucleotide sequence ID" value="NZ_JAMWFS010000017.1"/>
</dbReference>
<name>A0A9X4PLE6_9LACT</name>
<keyword evidence="1" id="KW-0808">Transferase</keyword>
<dbReference type="PANTHER" id="PTHR23416">
    <property type="entry name" value="SIALIC ACID SYNTHASE-RELATED"/>
    <property type="match status" value="1"/>
</dbReference>
<dbReference type="AlphaFoldDB" id="A0A9X4PLE6"/>
<protein>
    <submittedName>
        <fullName evidence="1">Acyltransferase</fullName>
    </submittedName>
</protein>
<dbReference type="PANTHER" id="PTHR23416:SF78">
    <property type="entry name" value="LIPOPOLYSACCHARIDE BIOSYNTHESIS O-ACETYL TRANSFERASE WBBJ-RELATED"/>
    <property type="match status" value="1"/>
</dbReference>
<reference evidence="1" key="1">
    <citation type="submission" date="2022-06" db="EMBL/GenBank/DDBJ databases">
        <title>Lactococcus from bovine mastitis in China.</title>
        <authorList>
            <person name="Lin Y."/>
            <person name="Han B."/>
        </authorList>
    </citation>
    <scope>NUCLEOTIDE SEQUENCE</scope>
    <source>
        <strain evidence="1">Hebei-B-39</strain>
    </source>
</reference>
<dbReference type="EMBL" id="JAMWGI010000009">
    <property type="protein sequence ID" value="MDG6194414.1"/>
    <property type="molecule type" value="Genomic_DNA"/>
</dbReference>
<proteinExistence type="predicted"/>
<gene>
    <name evidence="1" type="ORF">NF708_10520</name>
</gene>
<dbReference type="Gene3D" id="2.160.10.10">
    <property type="entry name" value="Hexapeptide repeat proteins"/>
    <property type="match status" value="2"/>
</dbReference>
<organism evidence="1 2">
    <name type="scientific">Lactococcus formosensis</name>
    <dbReference type="NCBI Taxonomy" id="1281486"/>
    <lineage>
        <taxon>Bacteria</taxon>
        <taxon>Bacillati</taxon>
        <taxon>Bacillota</taxon>
        <taxon>Bacilli</taxon>
        <taxon>Lactobacillales</taxon>
        <taxon>Streptococcaceae</taxon>
        <taxon>Lactococcus</taxon>
    </lineage>
</organism>
<dbReference type="CDD" id="cd04647">
    <property type="entry name" value="LbH_MAT_like"/>
    <property type="match status" value="1"/>
</dbReference>
<dbReference type="GO" id="GO:0016746">
    <property type="term" value="F:acyltransferase activity"/>
    <property type="evidence" value="ECO:0007669"/>
    <property type="project" value="UniProtKB-KW"/>
</dbReference>
<dbReference type="Pfam" id="PF00132">
    <property type="entry name" value="Hexapep"/>
    <property type="match status" value="1"/>
</dbReference>
<comment type="caution">
    <text evidence="1">The sequence shown here is derived from an EMBL/GenBank/DDBJ whole genome shotgun (WGS) entry which is preliminary data.</text>
</comment>
<accession>A0A9X4PLE6</accession>
<evidence type="ECO:0000313" key="2">
    <source>
        <dbReference type="Proteomes" id="UP001153203"/>
    </source>
</evidence>
<dbReference type="InterPro" id="IPR051159">
    <property type="entry name" value="Hexapeptide_acetyltransf"/>
</dbReference>
<sequence>MSIIDRLLKFARKDNFQLDSTIGVGYILRQCWKYGWMMVRGRFFSIGYNQIANSVFIGKKVKVIEKKHLAIGEKTKLQDGVYIDALSREGVFIGENVVIGRNTRIECTGGLQSVGKGVKIGNRTTFGNDCTFGAAGGIEIGDDVVAGQFIRFHSENHNFNDKTKLIREQGVTHKGIKIGNNCWIGAGAVFLDGAELGSGCVVGANAVITKKFPSDAVIAGIPAKVISYRDGRDMKK</sequence>
<dbReference type="InterPro" id="IPR011004">
    <property type="entry name" value="Trimer_LpxA-like_sf"/>
</dbReference>
<keyword evidence="1" id="KW-0012">Acyltransferase</keyword>
<evidence type="ECO:0000313" key="1">
    <source>
        <dbReference type="EMBL" id="MDG6194414.1"/>
    </source>
</evidence>